<organism evidence="2 3">
    <name type="scientific">Streptomyces gilvosporeus</name>
    <dbReference type="NCBI Taxonomy" id="553510"/>
    <lineage>
        <taxon>Bacteria</taxon>
        <taxon>Bacillati</taxon>
        <taxon>Actinomycetota</taxon>
        <taxon>Actinomycetes</taxon>
        <taxon>Kitasatosporales</taxon>
        <taxon>Streptomycetaceae</taxon>
        <taxon>Streptomyces</taxon>
    </lineage>
</organism>
<keyword evidence="1" id="KW-0472">Membrane</keyword>
<name>A0A1V0TTB8_9ACTN</name>
<dbReference type="OrthoDB" id="4310037at2"/>
<keyword evidence="1" id="KW-0812">Transmembrane</keyword>
<keyword evidence="1" id="KW-1133">Transmembrane helix</keyword>
<evidence type="ECO:0000256" key="1">
    <source>
        <dbReference type="SAM" id="Phobius"/>
    </source>
</evidence>
<proteinExistence type="predicted"/>
<evidence type="ECO:0000313" key="3">
    <source>
        <dbReference type="Proteomes" id="UP000192726"/>
    </source>
</evidence>
<dbReference type="RefSeq" id="WP_083105863.1">
    <property type="nucleotide sequence ID" value="NZ_CP020569.1"/>
</dbReference>
<reference evidence="2 3" key="1">
    <citation type="submission" date="2017-04" db="EMBL/GenBank/DDBJ databases">
        <title>Complete Genome Sequence of Streptomyces gilvosporeus F607, a Capable Producer of Natamycin.</title>
        <authorList>
            <person name="Zong G."/>
            <person name="Zhong C."/>
            <person name="Fu J."/>
            <person name="Qin R."/>
            <person name="Cao G."/>
        </authorList>
    </citation>
    <scope>NUCLEOTIDE SEQUENCE [LARGE SCALE GENOMIC DNA]</scope>
    <source>
        <strain evidence="2 3">F607</strain>
    </source>
</reference>
<feature type="transmembrane region" description="Helical" evidence="1">
    <location>
        <begin position="60"/>
        <end position="79"/>
    </location>
</feature>
<gene>
    <name evidence="2" type="ORF">B1H19_19070</name>
</gene>
<evidence type="ECO:0000313" key="2">
    <source>
        <dbReference type="EMBL" id="ARF56008.1"/>
    </source>
</evidence>
<dbReference type="EMBL" id="CP020569">
    <property type="protein sequence ID" value="ARF56008.1"/>
    <property type="molecule type" value="Genomic_DNA"/>
</dbReference>
<dbReference type="Proteomes" id="UP000192726">
    <property type="component" value="Chromosome"/>
</dbReference>
<dbReference type="KEGG" id="sgv:B1H19_19070"/>
<dbReference type="STRING" id="553510.B1H19_19070"/>
<sequence length="83" mass="9227">MTGPDPTDIALELAELRGSVEAGFARLDGRFDLLAQRHDQTDRRLAEHDNRLDQAEQRRWPLPSVAALVALAALALSAWEITH</sequence>
<dbReference type="AlphaFoldDB" id="A0A1V0TTB8"/>
<protein>
    <submittedName>
        <fullName evidence="2">Uncharacterized protein</fullName>
    </submittedName>
</protein>
<keyword evidence="3" id="KW-1185">Reference proteome</keyword>
<accession>A0A1V0TTB8</accession>